<dbReference type="InterPro" id="IPR052035">
    <property type="entry name" value="ZnF_BED_domain_contain"/>
</dbReference>
<dbReference type="PANTHER" id="PTHR46481">
    <property type="entry name" value="ZINC FINGER BED DOMAIN-CONTAINING PROTEIN 4"/>
    <property type="match status" value="1"/>
</dbReference>
<evidence type="ECO:0000256" key="5">
    <source>
        <dbReference type="ARBA" id="ARBA00023242"/>
    </source>
</evidence>
<feature type="region of interest" description="Disordered" evidence="6">
    <location>
        <begin position="1"/>
        <end position="38"/>
    </location>
</feature>
<feature type="non-terminal residue" evidence="7">
    <location>
        <position position="1"/>
    </location>
</feature>
<dbReference type="EMBL" id="CAJVPZ010067228">
    <property type="protein sequence ID" value="CAG8796899.1"/>
    <property type="molecule type" value="Genomic_DNA"/>
</dbReference>
<dbReference type="OrthoDB" id="2482139at2759"/>
<evidence type="ECO:0000313" key="8">
    <source>
        <dbReference type="Proteomes" id="UP000789396"/>
    </source>
</evidence>
<protein>
    <submittedName>
        <fullName evidence="7">14062_t:CDS:1</fullName>
    </submittedName>
</protein>
<evidence type="ECO:0000256" key="1">
    <source>
        <dbReference type="ARBA" id="ARBA00004123"/>
    </source>
</evidence>
<comment type="subcellular location">
    <subcellularLocation>
        <location evidence="1">Nucleus</location>
    </subcellularLocation>
</comment>
<feature type="non-terminal residue" evidence="7">
    <location>
        <position position="213"/>
    </location>
</feature>
<evidence type="ECO:0000256" key="4">
    <source>
        <dbReference type="ARBA" id="ARBA00022833"/>
    </source>
</evidence>
<gene>
    <name evidence="7" type="ORF">RFULGI_LOCUS17323</name>
</gene>
<name>A0A9N9JW59_9GLOM</name>
<evidence type="ECO:0000256" key="2">
    <source>
        <dbReference type="ARBA" id="ARBA00022723"/>
    </source>
</evidence>
<dbReference type="Proteomes" id="UP000789396">
    <property type="component" value="Unassembled WGS sequence"/>
</dbReference>
<keyword evidence="4" id="KW-0862">Zinc</keyword>
<evidence type="ECO:0000256" key="3">
    <source>
        <dbReference type="ARBA" id="ARBA00022771"/>
    </source>
</evidence>
<dbReference type="AlphaFoldDB" id="A0A9N9JW59"/>
<evidence type="ECO:0000256" key="6">
    <source>
        <dbReference type="SAM" id="MobiDB-lite"/>
    </source>
</evidence>
<keyword evidence="5" id="KW-0539">Nucleus</keyword>
<evidence type="ECO:0000313" key="7">
    <source>
        <dbReference type="EMBL" id="CAG8796899.1"/>
    </source>
</evidence>
<keyword evidence="8" id="KW-1185">Reference proteome</keyword>
<organism evidence="7 8">
    <name type="scientific">Racocetra fulgida</name>
    <dbReference type="NCBI Taxonomy" id="60492"/>
    <lineage>
        <taxon>Eukaryota</taxon>
        <taxon>Fungi</taxon>
        <taxon>Fungi incertae sedis</taxon>
        <taxon>Mucoromycota</taxon>
        <taxon>Glomeromycotina</taxon>
        <taxon>Glomeromycetes</taxon>
        <taxon>Diversisporales</taxon>
        <taxon>Gigasporaceae</taxon>
        <taxon>Racocetra</taxon>
    </lineage>
</organism>
<dbReference type="GO" id="GO:0005634">
    <property type="term" value="C:nucleus"/>
    <property type="evidence" value="ECO:0007669"/>
    <property type="project" value="UniProtKB-SubCell"/>
</dbReference>
<reference evidence="7" key="1">
    <citation type="submission" date="2021-06" db="EMBL/GenBank/DDBJ databases">
        <authorList>
            <person name="Kallberg Y."/>
            <person name="Tangrot J."/>
            <person name="Rosling A."/>
        </authorList>
    </citation>
    <scope>NUCLEOTIDE SEQUENCE</scope>
    <source>
        <strain evidence="7">IN212</strain>
    </source>
</reference>
<dbReference type="SUPFAM" id="SSF140996">
    <property type="entry name" value="Hermes dimerisation domain"/>
    <property type="match status" value="1"/>
</dbReference>
<sequence length="213" mass="24425">ISITETLSDENHDEYDNNHVTNSMLSKDRNESDSATTQITYDMPSEDSYERNNDITHSMPSGINQLSKPNLKDLQLVPINKAPGKSNFIGYLVLRHAITEALHKQKLQQDPKQQNIDQVFQKIITNDPKQKTIRDQKFVSMLVKDQLPINIQEGTGFNEFLAEFDPNYQLPSERLCQRLLTDAFLSSKKNLKKILNINAISCSLTCDLWTERN</sequence>
<proteinExistence type="predicted"/>
<dbReference type="PANTHER" id="PTHR46481:SF10">
    <property type="entry name" value="ZINC FINGER BED DOMAIN-CONTAINING PROTEIN 39"/>
    <property type="match status" value="1"/>
</dbReference>
<keyword evidence="2" id="KW-0479">Metal-binding</keyword>
<dbReference type="GO" id="GO:0008270">
    <property type="term" value="F:zinc ion binding"/>
    <property type="evidence" value="ECO:0007669"/>
    <property type="project" value="UniProtKB-KW"/>
</dbReference>
<accession>A0A9N9JW59</accession>
<keyword evidence="3" id="KW-0863">Zinc-finger</keyword>
<comment type="caution">
    <text evidence="7">The sequence shown here is derived from an EMBL/GenBank/DDBJ whole genome shotgun (WGS) entry which is preliminary data.</text>
</comment>